<comment type="caution">
    <text evidence="1">The sequence shown here is derived from an EMBL/GenBank/DDBJ whole genome shotgun (WGS) entry which is preliminary data.</text>
</comment>
<dbReference type="Proteomes" id="UP000499080">
    <property type="component" value="Unassembled WGS sequence"/>
</dbReference>
<proteinExistence type="predicted"/>
<dbReference type="AlphaFoldDB" id="A0A4Y2LDB7"/>
<evidence type="ECO:0000313" key="2">
    <source>
        <dbReference type="Proteomes" id="UP000499080"/>
    </source>
</evidence>
<name>A0A4Y2LDB7_ARAVE</name>
<evidence type="ECO:0000313" key="1">
    <source>
        <dbReference type="EMBL" id="GBN11586.1"/>
    </source>
</evidence>
<organism evidence="1 2">
    <name type="scientific">Araneus ventricosus</name>
    <name type="common">Orbweaver spider</name>
    <name type="synonym">Epeira ventricosa</name>
    <dbReference type="NCBI Taxonomy" id="182803"/>
    <lineage>
        <taxon>Eukaryota</taxon>
        <taxon>Metazoa</taxon>
        <taxon>Ecdysozoa</taxon>
        <taxon>Arthropoda</taxon>
        <taxon>Chelicerata</taxon>
        <taxon>Arachnida</taxon>
        <taxon>Araneae</taxon>
        <taxon>Araneomorphae</taxon>
        <taxon>Entelegynae</taxon>
        <taxon>Araneoidea</taxon>
        <taxon>Araneidae</taxon>
        <taxon>Araneus</taxon>
    </lineage>
</organism>
<accession>A0A4Y2LDB7</accession>
<sequence length="120" mass="13635">MKTKTTPGLTSPNTPAGGCLEPPYDLMCNRLIYTVSSMESDFEHGTLRLKSRQLTTWPPRPSSRLDSSHWGHLKYLDEELPYKQAGSHFPGGYNIGVRLNYLHADDMSDMCLRGRRMCRS</sequence>
<keyword evidence="2" id="KW-1185">Reference proteome</keyword>
<protein>
    <submittedName>
        <fullName evidence="1">Uncharacterized protein</fullName>
    </submittedName>
</protein>
<reference evidence="1 2" key="1">
    <citation type="journal article" date="2019" name="Sci. Rep.">
        <title>Orb-weaving spider Araneus ventricosus genome elucidates the spidroin gene catalogue.</title>
        <authorList>
            <person name="Kono N."/>
            <person name="Nakamura H."/>
            <person name="Ohtoshi R."/>
            <person name="Moran D.A.P."/>
            <person name="Shinohara A."/>
            <person name="Yoshida Y."/>
            <person name="Fujiwara M."/>
            <person name="Mori M."/>
            <person name="Tomita M."/>
            <person name="Arakawa K."/>
        </authorList>
    </citation>
    <scope>NUCLEOTIDE SEQUENCE [LARGE SCALE GENOMIC DNA]</scope>
</reference>
<gene>
    <name evidence="1" type="ORF">AVEN_178258_1</name>
</gene>
<dbReference type="EMBL" id="BGPR01005590">
    <property type="protein sequence ID" value="GBN11586.1"/>
    <property type="molecule type" value="Genomic_DNA"/>
</dbReference>